<dbReference type="AlphaFoldDB" id="A0A8S2A566"/>
<dbReference type="EMBL" id="LR999454">
    <property type="protein sequence ID" value="CAE5999649.1"/>
    <property type="molecule type" value="Genomic_DNA"/>
</dbReference>
<proteinExistence type="predicted"/>
<evidence type="ECO:0000313" key="1">
    <source>
        <dbReference type="EMBL" id="CAE5999649.1"/>
    </source>
</evidence>
<dbReference type="InterPro" id="IPR050464">
    <property type="entry name" value="Zeta_carotene_desat/Oxidored"/>
</dbReference>
<accession>A0A8S2A566</accession>
<name>A0A8S2A566_ARAAE</name>
<organism evidence="1 2">
    <name type="scientific">Arabidopsis arenosa</name>
    <name type="common">Sand rock-cress</name>
    <name type="synonym">Cardaminopsis arenosa</name>
    <dbReference type="NCBI Taxonomy" id="38785"/>
    <lineage>
        <taxon>Eukaryota</taxon>
        <taxon>Viridiplantae</taxon>
        <taxon>Streptophyta</taxon>
        <taxon>Embryophyta</taxon>
        <taxon>Tracheophyta</taxon>
        <taxon>Spermatophyta</taxon>
        <taxon>Magnoliopsida</taxon>
        <taxon>eudicotyledons</taxon>
        <taxon>Gunneridae</taxon>
        <taxon>Pentapetalae</taxon>
        <taxon>rosids</taxon>
        <taxon>malvids</taxon>
        <taxon>Brassicales</taxon>
        <taxon>Brassicaceae</taxon>
        <taxon>Camelineae</taxon>
        <taxon>Arabidopsis</taxon>
    </lineage>
</organism>
<keyword evidence="2" id="KW-1185">Reference proteome</keyword>
<gene>
    <name evidence="1" type="ORF">AARE701A_LOCUS9159</name>
</gene>
<dbReference type="GO" id="GO:0016491">
    <property type="term" value="F:oxidoreductase activity"/>
    <property type="evidence" value="ECO:0007669"/>
    <property type="project" value="TreeGrafter"/>
</dbReference>
<protein>
    <submittedName>
        <fullName evidence="1">Uncharacterized protein</fullName>
    </submittedName>
</protein>
<evidence type="ECO:0000313" key="2">
    <source>
        <dbReference type="Proteomes" id="UP000682877"/>
    </source>
</evidence>
<reference evidence="1" key="1">
    <citation type="submission" date="2021-01" db="EMBL/GenBank/DDBJ databases">
        <authorList>
            <person name="Bezrukov I."/>
        </authorList>
    </citation>
    <scope>NUCLEOTIDE SEQUENCE</scope>
</reference>
<sequence length="363" mass="41585">MVLMMLASKGSGIRIEAYFPWLINLDSNPSQPGQDLLSTLEKIYMYSSISSLFLMKQETYKDKNVYVFKVEFPVFQELPQLPTPLGTLYYSQFSRLSLADKISSLPLMAAGKLSLLHYAVIDYDNTDAAWRKYDSVTARELFKQFGCSESLYRNILRPLLQVGLFAPPEQCNTAAVLALFYYLILSHQKDFDMVWSRGTVREMIFNPWTDSLKERGCRFLRDKSVTDFILSDDDSGYVTQVVCGRDNAALCKREEFLRVLNLRSVDVVYVKLKLDRKVAILHASNACSVLEDSYGWTFFDLNSIYDAYKEEEQTVVRTNFEKAYVMGLEAANGVVDYVGEGSFMRIIPIQEEEPHVEALRTLN</sequence>
<dbReference type="PANTHER" id="PTHR42923:SF24">
    <property type="entry name" value="OS04G0560500 PROTEIN"/>
    <property type="match status" value="1"/>
</dbReference>
<dbReference type="PANTHER" id="PTHR42923">
    <property type="entry name" value="PROTOPORPHYRINOGEN OXIDASE"/>
    <property type="match status" value="1"/>
</dbReference>
<dbReference type="Proteomes" id="UP000682877">
    <property type="component" value="Chromosome 4"/>
</dbReference>